<keyword evidence="6" id="KW-1185">Reference proteome</keyword>
<comment type="cofactor">
    <cofactor evidence="1">
        <name>Mg(2+)</name>
        <dbReference type="ChEBI" id="CHEBI:18420"/>
    </cofactor>
</comment>
<dbReference type="InterPro" id="IPR018110">
    <property type="entry name" value="Mandel_Rmase/mucon_lact_enz_CS"/>
</dbReference>
<dbReference type="InterPro" id="IPR013341">
    <property type="entry name" value="Mandelate_racemase_N_dom"/>
</dbReference>
<reference evidence="5 6" key="1">
    <citation type="journal article" date="2019" name="Int. J. Syst. Evol. Microbiol.">
        <title>The Global Catalogue of Microorganisms (GCM) 10K type strain sequencing project: providing services to taxonomists for standard genome sequencing and annotation.</title>
        <authorList>
            <consortium name="The Broad Institute Genomics Platform"/>
            <consortium name="The Broad Institute Genome Sequencing Center for Infectious Disease"/>
            <person name="Wu L."/>
            <person name="Ma J."/>
        </authorList>
    </citation>
    <scope>NUCLEOTIDE SEQUENCE [LARGE SCALE GENOMIC DNA]</scope>
    <source>
        <strain evidence="5 6">JCM 13581</strain>
    </source>
</reference>
<dbReference type="SFLD" id="SFLDS00001">
    <property type="entry name" value="Enolase"/>
    <property type="match status" value="1"/>
</dbReference>
<dbReference type="Proteomes" id="UP001501303">
    <property type="component" value="Unassembled WGS sequence"/>
</dbReference>
<sequence length="395" mass="42141">MLTVPPAAVTAPGRGGIRTVTATASCTRPSGTAVPAVAALRAEAYRAPLPRPWGPNVPAHHVIVAEVTLTDGRTGTGFTWTPATGALAVLALLDHDCAPAVTGLPAHPETVWDTLWLHLREAGAGGITTLAMAAVDIALWDLRASAAGHCLADELGRRRDTVPVYGSGVNLHYTLGELTAQARRWVERGHRAVKIKVGHEELAVDVERVAAVREVIGPDVALMIDANQRWDLFRARRAVAALEPFGLHWVEEPLPADDLAGQARLRRDTGVPLAAGENVRTVRGFRDLLTAEACDVLQPNVARVGGITPFRRIGELARAFDVPVHPHLLPDLSGQLACALPLPAMVEDVEDASFARLGILRNPAPVNLDGSVLRLTGQPGHGLRFDVDHLRKASR</sequence>
<dbReference type="EMBL" id="BAAAMJ010000030">
    <property type="protein sequence ID" value="GAA1918691.1"/>
    <property type="molecule type" value="Genomic_DNA"/>
</dbReference>
<comment type="caution">
    <text evidence="5">The sequence shown here is derived from an EMBL/GenBank/DDBJ whole genome shotgun (WGS) entry which is preliminary data.</text>
</comment>
<dbReference type="PANTHER" id="PTHR13794:SF58">
    <property type="entry name" value="MITOCHONDRIAL ENOLASE SUPERFAMILY MEMBER 1"/>
    <property type="match status" value="1"/>
</dbReference>
<dbReference type="PROSITE" id="PS00909">
    <property type="entry name" value="MR_MLE_2"/>
    <property type="match status" value="1"/>
</dbReference>
<name>A0ABN2PGW0_9ACTN</name>
<organism evidence="5 6">
    <name type="scientific">Streptomyces sodiiphilus</name>
    <dbReference type="NCBI Taxonomy" id="226217"/>
    <lineage>
        <taxon>Bacteria</taxon>
        <taxon>Bacillati</taxon>
        <taxon>Actinomycetota</taxon>
        <taxon>Actinomycetes</taxon>
        <taxon>Kitasatosporales</taxon>
        <taxon>Streptomycetaceae</taxon>
        <taxon>Streptomyces</taxon>
    </lineage>
</organism>
<evidence type="ECO:0000256" key="3">
    <source>
        <dbReference type="ARBA" id="ARBA00022842"/>
    </source>
</evidence>
<dbReference type="Gene3D" id="3.20.20.120">
    <property type="entry name" value="Enolase-like C-terminal domain"/>
    <property type="match status" value="1"/>
</dbReference>
<feature type="domain" description="Mandelate racemase/muconate lactonizing enzyme C-terminal" evidence="4">
    <location>
        <begin position="175"/>
        <end position="272"/>
    </location>
</feature>
<keyword evidence="3" id="KW-0460">Magnesium</keyword>
<dbReference type="InterPro" id="IPR046945">
    <property type="entry name" value="RHMD-like"/>
</dbReference>
<evidence type="ECO:0000313" key="5">
    <source>
        <dbReference type="EMBL" id="GAA1918691.1"/>
    </source>
</evidence>
<dbReference type="SUPFAM" id="SSF51604">
    <property type="entry name" value="Enolase C-terminal domain-like"/>
    <property type="match status" value="1"/>
</dbReference>
<dbReference type="Gene3D" id="3.30.390.10">
    <property type="entry name" value="Enolase-like, N-terminal domain"/>
    <property type="match status" value="1"/>
</dbReference>
<evidence type="ECO:0000313" key="6">
    <source>
        <dbReference type="Proteomes" id="UP001501303"/>
    </source>
</evidence>
<evidence type="ECO:0000259" key="4">
    <source>
        <dbReference type="SMART" id="SM00922"/>
    </source>
</evidence>
<dbReference type="SUPFAM" id="SSF54826">
    <property type="entry name" value="Enolase N-terminal domain-like"/>
    <property type="match status" value="1"/>
</dbReference>
<evidence type="ECO:0000256" key="1">
    <source>
        <dbReference type="ARBA" id="ARBA00001946"/>
    </source>
</evidence>
<dbReference type="InterPro" id="IPR036849">
    <property type="entry name" value="Enolase-like_C_sf"/>
</dbReference>
<protein>
    <submittedName>
        <fullName evidence="5">Mandelate racemase/muconate lactonizing enzyme family protein</fullName>
    </submittedName>
</protein>
<dbReference type="Pfam" id="PF02746">
    <property type="entry name" value="MR_MLE_N"/>
    <property type="match status" value="1"/>
</dbReference>
<dbReference type="PANTHER" id="PTHR13794">
    <property type="entry name" value="ENOLASE SUPERFAMILY, MANDELATE RACEMASE"/>
    <property type="match status" value="1"/>
</dbReference>
<proteinExistence type="predicted"/>
<dbReference type="InterPro" id="IPR029017">
    <property type="entry name" value="Enolase-like_N"/>
</dbReference>
<dbReference type="CDD" id="cd03316">
    <property type="entry name" value="MR_like"/>
    <property type="match status" value="1"/>
</dbReference>
<evidence type="ECO:0000256" key="2">
    <source>
        <dbReference type="ARBA" id="ARBA00022723"/>
    </source>
</evidence>
<dbReference type="Pfam" id="PF13378">
    <property type="entry name" value="MR_MLE_C"/>
    <property type="match status" value="1"/>
</dbReference>
<gene>
    <name evidence="5" type="ORF">GCM10009716_29380</name>
</gene>
<keyword evidence="2" id="KW-0479">Metal-binding</keyword>
<dbReference type="InterPro" id="IPR013342">
    <property type="entry name" value="Mandelate_racemase_C"/>
</dbReference>
<dbReference type="SMART" id="SM00922">
    <property type="entry name" value="MR_MLE"/>
    <property type="match status" value="1"/>
</dbReference>
<accession>A0ABN2PGW0</accession>
<dbReference type="InterPro" id="IPR029065">
    <property type="entry name" value="Enolase_C-like"/>
</dbReference>